<reference evidence="13 14" key="1">
    <citation type="submission" date="2019-03" db="EMBL/GenBank/DDBJ databases">
        <title>Freshwater and sediment microbial communities from various areas in North America, analyzing microbe dynamics in response to fracking.</title>
        <authorList>
            <person name="Lamendella R."/>
        </authorList>
    </citation>
    <scope>NUCLEOTIDE SEQUENCE [LARGE SCALE GENOMIC DNA]</scope>
    <source>
        <strain evidence="13 14">18_TX</strain>
    </source>
</reference>
<dbReference type="GO" id="GO:0004363">
    <property type="term" value="F:glutathione synthase activity"/>
    <property type="evidence" value="ECO:0007669"/>
    <property type="project" value="UniProtKB-UniRule"/>
</dbReference>
<dbReference type="GO" id="GO:0046872">
    <property type="term" value="F:metal ion binding"/>
    <property type="evidence" value="ECO:0007669"/>
    <property type="project" value="UniProtKB-KW"/>
</dbReference>
<comment type="cofactor">
    <cofactor evidence="2">
        <name>Mg(2+)</name>
        <dbReference type="ChEBI" id="CHEBI:18420"/>
    </cofactor>
</comment>
<protein>
    <recommendedName>
        <fullName evidence="11">Glutathione synthetase</fullName>
        <ecNumber evidence="11">6.3.2.3</ecNumber>
    </recommendedName>
    <alternativeName>
        <fullName evidence="11">GSH synthetase</fullName>
        <shortName evidence="11">GSH-S</shortName>
        <shortName evidence="11">GSHase</shortName>
    </alternativeName>
    <alternativeName>
        <fullName evidence="11">Glutathione synthase</fullName>
    </alternativeName>
</protein>
<dbReference type="FunFam" id="3.30.470.20:FF:000010">
    <property type="entry name" value="Glutathione synthetase"/>
    <property type="match status" value="1"/>
</dbReference>
<evidence type="ECO:0000256" key="3">
    <source>
        <dbReference type="ARBA" id="ARBA00022598"/>
    </source>
</evidence>
<dbReference type="UniPathway" id="UPA00142">
    <property type="reaction ID" value="UER00210"/>
</dbReference>
<dbReference type="Proteomes" id="UP000295531">
    <property type="component" value="Unassembled WGS sequence"/>
</dbReference>
<dbReference type="GO" id="GO:0005524">
    <property type="term" value="F:ATP binding"/>
    <property type="evidence" value="ECO:0007669"/>
    <property type="project" value="UniProtKB-UniRule"/>
</dbReference>
<dbReference type="SUPFAM" id="SSF56059">
    <property type="entry name" value="Glutathione synthetase ATP-binding domain-like"/>
    <property type="match status" value="1"/>
</dbReference>
<dbReference type="InterPro" id="IPR011761">
    <property type="entry name" value="ATP-grasp"/>
</dbReference>
<evidence type="ECO:0000256" key="4">
    <source>
        <dbReference type="ARBA" id="ARBA00022684"/>
    </source>
</evidence>
<dbReference type="InterPro" id="IPR013815">
    <property type="entry name" value="ATP_grasp_subdomain_1"/>
</dbReference>
<evidence type="ECO:0000256" key="10">
    <source>
        <dbReference type="ARBA" id="ARBA00050650"/>
    </source>
</evidence>
<dbReference type="Pfam" id="PF02955">
    <property type="entry name" value="GSH-S_ATP"/>
    <property type="match status" value="1"/>
</dbReference>
<evidence type="ECO:0000259" key="12">
    <source>
        <dbReference type="PROSITE" id="PS50975"/>
    </source>
</evidence>
<evidence type="ECO:0000313" key="14">
    <source>
        <dbReference type="Proteomes" id="UP000295531"/>
    </source>
</evidence>
<evidence type="ECO:0000256" key="6">
    <source>
        <dbReference type="ARBA" id="ARBA00022741"/>
    </source>
</evidence>
<dbReference type="InterPro" id="IPR004215">
    <property type="entry name" value="GSHS_N"/>
</dbReference>
<keyword evidence="9" id="KW-0464">Manganese</keyword>
<dbReference type="FunFam" id="3.30.1490.20:FF:000009">
    <property type="entry name" value="Glutathione synthetase"/>
    <property type="match status" value="1"/>
</dbReference>
<feature type="domain" description="ATP-grasp" evidence="12">
    <location>
        <begin position="125"/>
        <end position="310"/>
    </location>
</feature>
<dbReference type="Gene3D" id="3.30.470.20">
    <property type="entry name" value="ATP-grasp fold, B domain"/>
    <property type="match status" value="1"/>
</dbReference>
<dbReference type="Gene3D" id="3.30.1490.20">
    <property type="entry name" value="ATP-grasp fold, A domain"/>
    <property type="match status" value="1"/>
</dbReference>
<accession>A0A4R6P924</accession>
<dbReference type="GO" id="GO:0005737">
    <property type="term" value="C:cytoplasm"/>
    <property type="evidence" value="ECO:0007669"/>
    <property type="project" value="TreeGrafter"/>
</dbReference>
<dbReference type="Gene3D" id="3.40.50.20">
    <property type="match status" value="1"/>
</dbReference>
<evidence type="ECO:0000256" key="2">
    <source>
        <dbReference type="ARBA" id="ARBA00001946"/>
    </source>
</evidence>
<name>A0A4R6P924_9GAMM</name>
<evidence type="ECO:0000256" key="7">
    <source>
        <dbReference type="ARBA" id="ARBA00022840"/>
    </source>
</evidence>
<comment type="cofactor">
    <cofactor evidence="1">
        <name>Mn(2+)</name>
        <dbReference type="ChEBI" id="CHEBI:29035"/>
    </cofactor>
</comment>
<comment type="similarity">
    <text evidence="11">Belongs to the prokaryotic GSH synthase family.</text>
</comment>
<dbReference type="PANTHER" id="PTHR21621:SF4">
    <property type="entry name" value="GLUTATHIONE SYNTHETASE"/>
    <property type="match status" value="1"/>
</dbReference>
<gene>
    <name evidence="11" type="primary">gshB</name>
    <name evidence="13" type="ORF">DEU29_10958</name>
</gene>
<evidence type="ECO:0000256" key="1">
    <source>
        <dbReference type="ARBA" id="ARBA00001936"/>
    </source>
</evidence>
<dbReference type="PANTHER" id="PTHR21621">
    <property type="entry name" value="RIBOSOMAL PROTEIN S6 MODIFICATION PROTEIN"/>
    <property type="match status" value="1"/>
</dbReference>
<dbReference type="AlphaFoldDB" id="A0A4R6P924"/>
<keyword evidence="3 11" id="KW-0436">Ligase</keyword>
<dbReference type="NCBIfam" id="TIGR01380">
    <property type="entry name" value="glut_syn"/>
    <property type="match status" value="1"/>
</dbReference>
<keyword evidence="7 11" id="KW-0067">ATP-binding</keyword>
<dbReference type="RefSeq" id="WP_133539879.1">
    <property type="nucleotide sequence ID" value="NZ_SNXI01000009.1"/>
</dbReference>
<organism evidence="13 14">
    <name type="scientific">Idiomarina aquatica</name>
    <dbReference type="NCBI Taxonomy" id="1327752"/>
    <lineage>
        <taxon>Bacteria</taxon>
        <taxon>Pseudomonadati</taxon>
        <taxon>Pseudomonadota</taxon>
        <taxon>Gammaproteobacteria</taxon>
        <taxon>Alteromonadales</taxon>
        <taxon>Idiomarinaceae</taxon>
        <taxon>Idiomarina</taxon>
    </lineage>
</organism>
<dbReference type="NCBIfam" id="NF003573">
    <property type="entry name" value="PRK05246.1"/>
    <property type="match status" value="1"/>
</dbReference>
<evidence type="ECO:0000256" key="5">
    <source>
        <dbReference type="ARBA" id="ARBA00022723"/>
    </source>
</evidence>
<keyword evidence="5" id="KW-0479">Metal-binding</keyword>
<keyword evidence="6 11" id="KW-0547">Nucleotide-binding</keyword>
<keyword evidence="8" id="KW-0460">Magnesium</keyword>
<comment type="catalytic activity">
    <reaction evidence="10 11">
        <text>gamma-L-glutamyl-L-cysteine + glycine + ATP = glutathione + ADP + phosphate + H(+)</text>
        <dbReference type="Rhea" id="RHEA:13557"/>
        <dbReference type="ChEBI" id="CHEBI:15378"/>
        <dbReference type="ChEBI" id="CHEBI:30616"/>
        <dbReference type="ChEBI" id="CHEBI:43474"/>
        <dbReference type="ChEBI" id="CHEBI:57305"/>
        <dbReference type="ChEBI" id="CHEBI:57925"/>
        <dbReference type="ChEBI" id="CHEBI:58173"/>
        <dbReference type="ChEBI" id="CHEBI:456216"/>
        <dbReference type="EC" id="6.3.2.3"/>
    </reaction>
</comment>
<dbReference type="EMBL" id="SNXI01000009">
    <property type="protein sequence ID" value="TDP32629.1"/>
    <property type="molecule type" value="Genomic_DNA"/>
</dbReference>
<dbReference type="SUPFAM" id="SSF52440">
    <property type="entry name" value="PreATP-grasp domain"/>
    <property type="match status" value="1"/>
</dbReference>
<dbReference type="OrthoDB" id="9785415at2"/>
<dbReference type="InterPro" id="IPR004218">
    <property type="entry name" value="GSHS_ATP-bd"/>
</dbReference>
<keyword evidence="4 11" id="KW-0317">Glutathione biosynthesis</keyword>
<evidence type="ECO:0000256" key="8">
    <source>
        <dbReference type="ARBA" id="ARBA00022842"/>
    </source>
</evidence>
<dbReference type="InterPro" id="IPR006284">
    <property type="entry name" value="Glut_synth_pro"/>
</dbReference>
<evidence type="ECO:0000256" key="11">
    <source>
        <dbReference type="HAMAP-Rule" id="MF_00162"/>
    </source>
</evidence>
<evidence type="ECO:0000313" key="13">
    <source>
        <dbReference type="EMBL" id="TDP32629.1"/>
    </source>
</evidence>
<evidence type="ECO:0000256" key="9">
    <source>
        <dbReference type="ARBA" id="ARBA00023211"/>
    </source>
</evidence>
<comment type="pathway">
    <text evidence="11">Sulfur metabolism; glutathione biosynthesis; glutathione from L-cysteine and L-glutamate: step 2/2.</text>
</comment>
<comment type="caution">
    <text evidence="13">The sequence shown here is derived from an EMBL/GenBank/DDBJ whole genome shotgun (WGS) entry which is preliminary data.</text>
</comment>
<dbReference type="PROSITE" id="PS50975">
    <property type="entry name" value="ATP_GRASP"/>
    <property type="match status" value="1"/>
</dbReference>
<dbReference type="EC" id="6.3.2.3" evidence="11"/>
<dbReference type="HAMAP" id="MF_00162">
    <property type="entry name" value="GSH_S"/>
    <property type="match status" value="1"/>
</dbReference>
<dbReference type="Pfam" id="PF02951">
    <property type="entry name" value="GSH-S_N"/>
    <property type="match status" value="1"/>
</dbReference>
<dbReference type="InterPro" id="IPR016185">
    <property type="entry name" value="PreATP-grasp_dom_sf"/>
</dbReference>
<sequence length="317" mass="34985">MRKLAMVMDPIADVKTVKDTSFRLLLEAQTQGYQCYYVEMGDLLIDNGTPYAVTRKVKVTDQVTDFYQLGEDERVRLGDFDVIMMRKDPPFDSEFLYATHMFSLAERDGALVVNNPQSLRDCNEKLYTSWFAEHIADTLVSANSDVLREFHKTHGEVIMKPLDGMGGASIFKVGRDGSNLGVIIETLTQKGTRYAMAQKYLPAIKDGDKRILIVDGEPMPYALARVPSAGETRGNLAAGGSGRPQPLSESDWAIARAIGPTLKAKGLMLVGLDVIGDKVTEINVTSPTCMREIEAAYDINIAARLFAAIDEKLANKH</sequence>
<keyword evidence="14" id="KW-1185">Reference proteome</keyword>
<proteinExistence type="inferred from homology"/>
<dbReference type="FunFam" id="3.40.50.20:FF:000009">
    <property type="entry name" value="Glutathione synthetase"/>
    <property type="match status" value="1"/>
</dbReference>